<dbReference type="GO" id="GO:0004534">
    <property type="term" value="F:5'-3' RNA exonuclease activity"/>
    <property type="evidence" value="ECO:0007669"/>
    <property type="project" value="TreeGrafter"/>
</dbReference>
<dbReference type="PANTHER" id="PTHR42924">
    <property type="entry name" value="EXONUCLEASE"/>
    <property type="match status" value="1"/>
</dbReference>
<dbReference type="Gene3D" id="3.20.20.140">
    <property type="entry name" value="Metal-dependent hydrolases"/>
    <property type="match status" value="1"/>
</dbReference>
<dbReference type="InterPro" id="IPR003141">
    <property type="entry name" value="Pol/His_phosphatase_N"/>
</dbReference>
<organism evidence="2 3">
    <name type="scientific">Blautia hydrogenotrophica (strain DSM 10507 / JCM 14656 / S5a33)</name>
    <name type="common">Ruminococcus hydrogenotrophicus</name>
    <dbReference type="NCBI Taxonomy" id="476272"/>
    <lineage>
        <taxon>Bacteria</taxon>
        <taxon>Bacillati</taxon>
        <taxon>Bacillota</taxon>
        <taxon>Clostridia</taxon>
        <taxon>Lachnospirales</taxon>
        <taxon>Lachnospiraceae</taxon>
        <taxon>Blautia</taxon>
    </lineage>
</organism>
<dbReference type="AlphaFoldDB" id="C0CHL4"/>
<reference evidence="2 3" key="2">
    <citation type="submission" date="2009-02" db="EMBL/GenBank/DDBJ databases">
        <title>Draft genome sequence of Blautia hydrogenotrophica DSM 10507 (Ruminococcus hydrogenotrophicus DSM 10507).</title>
        <authorList>
            <person name="Sudarsanam P."/>
            <person name="Ley R."/>
            <person name="Guruge J."/>
            <person name="Turnbaugh P.J."/>
            <person name="Mahowald M."/>
            <person name="Liep D."/>
            <person name="Gordon J."/>
        </authorList>
    </citation>
    <scope>NUCLEOTIDE SEQUENCE [LARGE SCALE GENOMIC DNA]</scope>
    <source>
        <strain evidence="3">DSM 10507 / JCM 14656 / S5a33</strain>
    </source>
</reference>
<evidence type="ECO:0000313" key="2">
    <source>
        <dbReference type="EMBL" id="EEG50715.1"/>
    </source>
</evidence>
<dbReference type="EMBL" id="ACBZ01000012">
    <property type="protein sequence ID" value="EEG50715.1"/>
    <property type="molecule type" value="Genomic_DNA"/>
</dbReference>
<dbReference type="InterPro" id="IPR052018">
    <property type="entry name" value="PHP_domain"/>
</dbReference>
<comment type="caution">
    <text evidence="2">The sequence shown here is derived from an EMBL/GenBank/DDBJ whole genome shotgun (WGS) entry which is preliminary data.</text>
</comment>
<dbReference type="SUPFAM" id="SSF89550">
    <property type="entry name" value="PHP domain-like"/>
    <property type="match status" value="1"/>
</dbReference>
<dbReference type="Pfam" id="PF02811">
    <property type="entry name" value="PHP"/>
    <property type="match status" value="1"/>
</dbReference>
<dbReference type="SMART" id="SM00481">
    <property type="entry name" value="POLIIIAc"/>
    <property type="match status" value="1"/>
</dbReference>
<dbReference type="HOGENOM" id="CLU_1011152_0_0_9"/>
<keyword evidence="3" id="KW-1185">Reference proteome</keyword>
<dbReference type="Pfam" id="PF13263">
    <property type="entry name" value="PHP_C"/>
    <property type="match status" value="1"/>
</dbReference>
<gene>
    <name evidence="2" type="ORF">RUMHYD_00328</name>
</gene>
<dbReference type="InterPro" id="IPR004013">
    <property type="entry name" value="PHP_dom"/>
</dbReference>
<dbReference type="PANTHER" id="PTHR42924:SF3">
    <property type="entry name" value="POLYMERASE_HISTIDINOL PHOSPHATASE N-TERMINAL DOMAIN-CONTAINING PROTEIN"/>
    <property type="match status" value="1"/>
</dbReference>
<reference evidence="2 3" key="1">
    <citation type="submission" date="2009-01" db="EMBL/GenBank/DDBJ databases">
        <authorList>
            <person name="Fulton L."/>
            <person name="Clifton S."/>
            <person name="Fulton B."/>
            <person name="Xu J."/>
            <person name="Minx P."/>
            <person name="Pepin K.H."/>
            <person name="Johnson M."/>
            <person name="Bhonagiri V."/>
            <person name="Nash W.E."/>
            <person name="Mardis E.R."/>
            <person name="Wilson R.K."/>
        </authorList>
    </citation>
    <scope>NUCLEOTIDE SEQUENCE [LARGE SCALE GENOMIC DNA]</scope>
    <source>
        <strain evidence="3">DSM 10507 / JCM 14656 / S5a33</strain>
    </source>
</reference>
<dbReference type="Proteomes" id="UP000003100">
    <property type="component" value="Unassembled WGS sequence"/>
</dbReference>
<protein>
    <recommendedName>
        <fullName evidence="1">Polymerase/histidinol phosphatase N-terminal domain-containing protein</fullName>
    </recommendedName>
</protein>
<dbReference type="eggNOG" id="COG0613">
    <property type="taxonomic scope" value="Bacteria"/>
</dbReference>
<name>C0CHL4_BLAHS</name>
<dbReference type="GO" id="GO:0035312">
    <property type="term" value="F:5'-3' DNA exonuclease activity"/>
    <property type="evidence" value="ECO:0007669"/>
    <property type="project" value="TreeGrafter"/>
</dbReference>
<proteinExistence type="predicted"/>
<dbReference type="RefSeq" id="WP_005945366.1">
    <property type="nucleotide sequence ID" value="NZ_CP136423.1"/>
</dbReference>
<dbReference type="InterPro" id="IPR016195">
    <property type="entry name" value="Pol/histidinol_Pase-like"/>
</dbReference>
<feature type="domain" description="Polymerase/histidinol phosphatase N-terminal" evidence="1">
    <location>
        <begin position="3"/>
        <end position="74"/>
    </location>
</feature>
<sequence>MRFDMHCHTKNGSLDSKIDIEEYVRILKQKGFQGMLVTDHNSYNGYRAWVKLRRQRKVRSDFVVLKGIEYDTLDAGHIIVIMPKRIHLRILEVRGLPVHMLIRIVHQYGGILGPAHPYGAKFLSAMCSKKMERDKSLAEEFDFIEAFNTCELPESNAKARAMTVKYKKPGLGGSDAHRDAYVGTAYTDIAYPVRNNDDLIYAIKNGYVVGCGGQEREPKEKNVILRVVPLGGVWKVYNRGLALLKSHTRRMNLEKIFWLNMLSTQKEKEKKEKIQKKIEDS</sequence>
<dbReference type="CDD" id="cd07432">
    <property type="entry name" value="PHP_HisPPase"/>
    <property type="match status" value="1"/>
</dbReference>
<dbReference type="GeneID" id="86821596"/>
<dbReference type="NCBIfam" id="NF038032">
    <property type="entry name" value="CehA_McbA_metalo"/>
    <property type="match status" value="1"/>
</dbReference>
<dbReference type="PATRIC" id="fig|476272.21.peg.3335"/>
<accession>C0CHL4</accession>
<evidence type="ECO:0000259" key="1">
    <source>
        <dbReference type="SMART" id="SM00481"/>
    </source>
</evidence>
<evidence type="ECO:0000313" key="3">
    <source>
        <dbReference type="Proteomes" id="UP000003100"/>
    </source>
</evidence>